<reference evidence="1" key="1">
    <citation type="submission" date="2018-07" db="EMBL/GenBank/DDBJ databases">
        <title>Genome assembly of strain Ka43.</title>
        <authorList>
            <person name="Kukolya J."/>
            <person name="Nagy I."/>
            <person name="Horvath B."/>
            <person name="Toth A."/>
        </authorList>
    </citation>
    <scope>NUCLEOTIDE SEQUENCE</scope>
    <source>
        <strain evidence="1">KB43</strain>
    </source>
</reference>
<dbReference type="Proteomes" id="UP000652567">
    <property type="component" value="Unassembled WGS sequence"/>
</dbReference>
<proteinExistence type="predicted"/>
<keyword evidence="1" id="KW-0238">DNA-binding</keyword>
<dbReference type="Gene3D" id="3.90.1150.30">
    <property type="match status" value="1"/>
</dbReference>
<accession>A0A928YS77</accession>
<dbReference type="PANTHER" id="PTHR35145:SF1">
    <property type="entry name" value="CYTOPLASMIC PROTEIN"/>
    <property type="match status" value="1"/>
</dbReference>
<dbReference type="RefSeq" id="WP_193906280.1">
    <property type="nucleotide sequence ID" value="NZ_PRDL01000001.1"/>
</dbReference>
<keyword evidence="2" id="KW-1185">Reference proteome</keyword>
<protein>
    <submittedName>
        <fullName evidence="1">MmcQ/YjbR family DNA-binding protein</fullName>
    </submittedName>
</protein>
<dbReference type="InterPro" id="IPR058532">
    <property type="entry name" value="YjbR/MT2646/Rv2570-like"/>
</dbReference>
<dbReference type="AlphaFoldDB" id="A0A928YS77"/>
<evidence type="ECO:0000313" key="1">
    <source>
        <dbReference type="EMBL" id="MBE8715724.1"/>
    </source>
</evidence>
<dbReference type="Pfam" id="PF04237">
    <property type="entry name" value="YjbR"/>
    <property type="match status" value="1"/>
</dbReference>
<dbReference type="GO" id="GO:0003677">
    <property type="term" value="F:DNA binding"/>
    <property type="evidence" value="ECO:0007669"/>
    <property type="project" value="UniProtKB-KW"/>
</dbReference>
<dbReference type="EMBL" id="PRDL01000001">
    <property type="protein sequence ID" value="MBE8715724.1"/>
    <property type="molecule type" value="Genomic_DNA"/>
</dbReference>
<gene>
    <name evidence="1" type="ORF">C4F51_00805</name>
</gene>
<name>A0A928YS77_9GAMM</name>
<dbReference type="InterPro" id="IPR038056">
    <property type="entry name" value="YjbR-like_sf"/>
</dbReference>
<dbReference type="PANTHER" id="PTHR35145">
    <property type="entry name" value="CYTOPLASMIC PROTEIN-RELATED"/>
    <property type="match status" value="1"/>
</dbReference>
<sequence>MNREQLFYLVRNQFGIEPDYPWPKFPENAVLRHANNRKWFGLVSRIPGEKLGLTREGPVEIINLKVRPELVGSLRQQAGIFPAWHMNKEHWITVTLEGPLSDEQIVELVNDSYALTR</sequence>
<comment type="caution">
    <text evidence="1">The sequence shown here is derived from an EMBL/GenBank/DDBJ whole genome shotgun (WGS) entry which is preliminary data.</text>
</comment>
<dbReference type="InterPro" id="IPR007351">
    <property type="entry name" value="YjbR"/>
</dbReference>
<organism evidence="1 2">
    <name type="scientific">Cellvibrio polysaccharolyticus</name>
    <dbReference type="NCBI Taxonomy" id="2082724"/>
    <lineage>
        <taxon>Bacteria</taxon>
        <taxon>Pseudomonadati</taxon>
        <taxon>Pseudomonadota</taxon>
        <taxon>Gammaproteobacteria</taxon>
        <taxon>Cellvibrionales</taxon>
        <taxon>Cellvibrionaceae</taxon>
        <taxon>Cellvibrio</taxon>
    </lineage>
</organism>
<evidence type="ECO:0000313" key="2">
    <source>
        <dbReference type="Proteomes" id="UP000652567"/>
    </source>
</evidence>
<dbReference type="SUPFAM" id="SSF142906">
    <property type="entry name" value="YjbR-like"/>
    <property type="match status" value="1"/>
</dbReference>